<feature type="signal peptide" evidence="1">
    <location>
        <begin position="1"/>
        <end position="21"/>
    </location>
</feature>
<dbReference type="AlphaFoldDB" id="A0A1A7BK22"/>
<feature type="chain" id="PRO_5008355155" evidence="1">
    <location>
        <begin position="22"/>
        <end position="213"/>
    </location>
</feature>
<proteinExistence type="predicted"/>
<dbReference type="Pfam" id="PF10677">
    <property type="entry name" value="DUF2490"/>
    <property type="match status" value="1"/>
</dbReference>
<name>A0A1A7BK22_9SPHN</name>
<comment type="caution">
    <text evidence="2">The sequence shown here is derived from an EMBL/GenBank/DDBJ whole genome shotgun (WGS) entry which is preliminary data.</text>
</comment>
<dbReference type="STRING" id="1300349.I603_0207"/>
<accession>A0A1A7BK22</accession>
<evidence type="ECO:0000313" key="3">
    <source>
        <dbReference type="Proteomes" id="UP000092484"/>
    </source>
</evidence>
<dbReference type="EMBL" id="LZYB01000001">
    <property type="protein sequence ID" value="OBV12076.1"/>
    <property type="molecule type" value="Genomic_DNA"/>
</dbReference>
<evidence type="ECO:0000313" key="2">
    <source>
        <dbReference type="EMBL" id="OBV12076.1"/>
    </source>
</evidence>
<dbReference type="PATRIC" id="fig|1300349.4.peg.203"/>
<reference evidence="2 3" key="1">
    <citation type="submission" date="2016-06" db="EMBL/GenBank/DDBJ databases">
        <title>Genome sequence of Porphyrobacter dokdonensis DSW-74.</title>
        <authorList>
            <person name="Kim J.F."/>
            <person name="Song J.Y."/>
        </authorList>
    </citation>
    <scope>NUCLEOTIDE SEQUENCE [LARGE SCALE GENOMIC DNA]</scope>
    <source>
        <strain evidence="2 3">DSW-74</strain>
    </source>
</reference>
<dbReference type="InterPro" id="IPR019619">
    <property type="entry name" value="DUF2490"/>
</dbReference>
<organism evidence="2 3">
    <name type="scientific">Erythrobacter dokdonensis DSW-74</name>
    <dbReference type="NCBI Taxonomy" id="1300349"/>
    <lineage>
        <taxon>Bacteria</taxon>
        <taxon>Pseudomonadati</taxon>
        <taxon>Pseudomonadota</taxon>
        <taxon>Alphaproteobacteria</taxon>
        <taxon>Sphingomonadales</taxon>
        <taxon>Erythrobacteraceae</taxon>
        <taxon>Erythrobacter/Porphyrobacter group</taxon>
        <taxon>Erythrobacter</taxon>
    </lineage>
</organism>
<keyword evidence="3" id="KW-1185">Reference proteome</keyword>
<evidence type="ECO:0000256" key="1">
    <source>
        <dbReference type="SAM" id="SignalP"/>
    </source>
</evidence>
<dbReference type="Proteomes" id="UP000092484">
    <property type="component" value="Unassembled WGS sequence"/>
</dbReference>
<sequence length="213" mass="24067">MSSALLLAALVAAWQPSKALAAEEDTQFWLMTFATGEVADGTTLTVDGSQRWRSDGRGGDQQTLRFNIDRQLAKGLRVGGGMMVLDAGGLTELRPHQQITLTRGRFESRTRLEERFFDGADRMELRLRQRILYTQPIARGWRATLNGEWFALLQGRNSGQGASTEQWRAQIAVVHRLDKRLEVGAGYWLVVFPRGERSDRISHVPLTTITWHF</sequence>
<keyword evidence="1" id="KW-0732">Signal</keyword>
<gene>
    <name evidence="2" type="ORF">I603_0207</name>
</gene>
<protein>
    <submittedName>
        <fullName evidence="2">DUF2490 domain-containing protein</fullName>
    </submittedName>
</protein>